<dbReference type="Pfam" id="PF08666">
    <property type="entry name" value="SAF"/>
    <property type="match status" value="1"/>
</dbReference>
<accession>A0A2N5Y151</accession>
<protein>
    <submittedName>
        <fullName evidence="2">N-acetylneuraminate synthase</fullName>
    </submittedName>
</protein>
<evidence type="ECO:0000313" key="2">
    <source>
        <dbReference type="EMBL" id="PLW82089.1"/>
    </source>
</evidence>
<feature type="domain" description="AFP-like" evidence="1">
    <location>
        <begin position="282"/>
        <end position="334"/>
    </location>
</feature>
<dbReference type="AlphaFoldDB" id="A0A2N5Y151"/>
<dbReference type="InterPro" id="IPR006190">
    <property type="entry name" value="SAF_AFP_Neu5Ac"/>
</dbReference>
<sequence>MKTLIIAEAGVNHNGDMVLAKKLIAAAAEAGADLVKFQTFIANKIVSKSAPKADYQKNTTDPAESQGDMIRQLELTRENHVELIDECKKYGIGFFSTAFDHESIDLLEDLHALDYVKVPSGELTNLPYLRYLTRHGKPVFLSTGMATMGEIEAAIDAVEKAGTPRECITVLHCTTEYPTPMDEVNLNAMANMGKAFGVGIGYSDHTQGIEVPIAAVALGASVIEKHFTLNRSLPGPDHRASLEPDELKAMVSAIRNIEKAMGDGIKRPGSSELKNKPIARKSLVAAQPIRRGELFSAENLVAKRPGTGVSPMRWDEVLGRKAPRGFDEDELIEL</sequence>
<dbReference type="CDD" id="cd11615">
    <property type="entry name" value="SAF_NeuB_like"/>
    <property type="match status" value="1"/>
</dbReference>
<evidence type="ECO:0000259" key="1">
    <source>
        <dbReference type="PROSITE" id="PS50844"/>
    </source>
</evidence>
<dbReference type="SUPFAM" id="SSF51269">
    <property type="entry name" value="AFP III-like domain"/>
    <property type="match status" value="1"/>
</dbReference>
<dbReference type="SUPFAM" id="SSF51569">
    <property type="entry name" value="Aldolase"/>
    <property type="match status" value="1"/>
</dbReference>
<dbReference type="GO" id="GO:0016051">
    <property type="term" value="P:carbohydrate biosynthetic process"/>
    <property type="evidence" value="ECO:0007669"/>
    <property type="project" value="InterPro"/>
</dbReference>
<dbReference type="PANTHER" id="PTHR42966">
    <property type="entry name" value="N-ACETYLNEURAMINATE SYNTHASE"/>
    <property type="match status" value="1"/>
</dbReference>
<dbReference type="InterPro" id="IPR036732">
    <property type="entry name" value="AFP_Neu5c_C_sf"/>
</dbReference>
<comment type="caution">
    <text evidence="2">The sequence shown here is derived from an EMBL/GenBank/DDBJ whole genome shotgun (WGS) entry which is preliminary data.</text>
</comment>
<dbReference type="RefSeq" id="WP_101521340.1">
    <property type="nucleotide sequence ID" value="NZ_PKLZ01000008.1"/>
</dbReference>
<dbReference type="SMART" id="SM00858">
    <property type="entry name" value="SAF"/>
    <property type="match status" value="1"/>
</dbReference>
<gene>
    <name evidence="2" type="primary">neuB</name>
    <name evidence="2" type="ORF">CWI75_09830</name>
</gene>
<dbReference type="EMBL" id="PKLZ01000008">
    <property type="protein sequence ID" value="PLW82089.1"/>
    <property type="molecule type" value="Genomic_DNA"/>
</dbReference>
<dbReference type="GO" id="GO:0047444">
    <property type="term" value="F:N-acylneuraminate-9-phosphate synthase activity"/>
    <property type="evidence" value="ECO:0007669"/>
    <property type="project" value="TreeGrafter"/>
</dbReference>
<dbReference type="NCBIfam" id="TIGR03569">
    <property type="entry name" value="NeuB_NnaB"/>
    <property type="match status" value="1"/>
</dbReference>
<dbReference type="PROSITE" id="PS50844">
    <property type="entry name" value="AFP_LIKE"/>
    <property type="match status" value="1"/>
</dbReference>
<organism evidence="2 3">
    <name type="scientific">Kineobactrum sediminis</name>
    <dbReference type="NCBI Taxonomy" id="1905677"/>
    <lineage>
        <taxon>Bacteria</taxon>
        <taxon>Pseudomonadati</taxon>
        <taxon>Pseudomonadota</taxon>
        <taxon>Gammaproteobacteria</taxon>
        <taxon>Cellvibrionales</taxon>
        <taxon>Halieaceae</taxon>
        <taxon>Kineobactrum</taxon>
    </lineage>
</organism>
<dbReference type="OrthoDB" id="9781701at2"/>
<dbReference type="InterPro" id="IPR020007">
    <property type="entry name" value="NeuB/NeuA"/>
</dbReference>
<dbReference type="InterPro" id="IPR013974">
    <property type="entry name" value="SAF"/>
</dbReference>
<dbReference type="PANTHER" id="PTHR42966:SF1">
    <property type="entry name" value="SIALIC ACID SYNTHASE"/>
    <property type="match status" value="1"/>
</dbReference>
<reference evidence="3" key="1">
    <citation type="submission" date="2017-11" db="EMBL/GenBank/DDBJ databases">
        <title>The draft genome sequence of Chromatocurvus sp. F02.</title>
        <authorList>
            <person name="Du Z.-J."/>
            <person name="Chang Y.-Q."/>
        </authorList>
    </citation>
    <scope>NUCLEOTIDE SEQUENCE [LARGE SCALE GENOMIC DNA]</scope>
    <source>
        <strain evidence="3">F02</strain>
    </source>
</reference>
<keyword evidence="3" id="KW-1185">Reference proteome</keyword>
<dbReference type="InterPro" id="IPR057736">
    <property type="entry name" value="SAF_PseI/NeuA/NeuB"/>
</dbReference>
<evidence type="ECO:0000313" key="3">
    <source>
        <dbReference type="Proteomes" id="UP000234845"/>
    </source>
</evidence>
<dbReference type="Pfam" id="PF03102">
    <property type="entry name" value="NeuB"/>
    <property type="match status" value="1"/>
</dbReference>
<dbReference type="InterPro" id="IPR013132">
    <property type="entry name" value="PseI/NeuA/B-like_N"/>
</dbReference>
<name>A0A2N5Y151_9GAMM</name>
<dbReference type="InterPro" id="IPR013785">
    <property type="entry name" value="Aldolase_TIM"/>
</dbReference>
<proteinExistence type="predicted"/>
<dbReference type="Gene3D" id="3.90.1210.10">
    <property type="entry name" value="Antifreeze-like/N-acetylneuraminic acid synthase C-terminal domain"/>
    <property type="match status" value="1"/>
</dbReference>
<dbReference type="InterPro" id="IPR051690">
    <property type="entry name" value="PseI-like"/>
</dbReference>
<dbReference type="Gene3D" id="3.20.20.70">
    <property type="entry name" value="Aldolase class I"/>
    <property type="match status" value="1"/>
</dbReference>
<dbReference type="Proteomes" id="UP000234845">
    <property type="component" value="Unassembled WGS sequence"/>
</dbReference>